<keyword evidence="4" id="KW-1185">Reference proteome</keyword>
<dbReference type="PANTHER" id="PTHR23028">
    <property type="entry name" value="ACETYLTRANSFERASE"/>
    <property type="match status" value="1"/>
</dbReference>
<dbReference type="InterPro" id="IPR050879">
    <property type="entry name" value="Acyltransferase_3"/>
</dbReference>
<reference evidence="3 4" key="1">
    <citation type="submission" date="2024-06" db="EMBL/GenBank/DDBJ databases">
        <title>Genomic Encyclopedia of Type Strains, Phase IV (KMG-IV): sequencing the most valuable type-strain genomes for metagenomic binning, comparative biology and taxonomic classification.</title>
        <authorList>
            <person name="Goeker M."/>
        </authorList>
    </citation>
    <scope>NUCLEOTIDE SEQUENCE [LARGE SCALE GENOMIC DNA]</scope>
    <source>
        <strain evidence="3 4">DSM 105042</strain>
    </source>
</reference>
<protein>
    <submittedName>
        <fullName evidence="3">Exopolysaccharide production protein ExoZ</fullName>
    </submittedName>
</protein>
<keyword evidence="1" id="KW-0812">Transmembrane</keyword>
<evidence type="ECO:0000256" key="1">
    <source>
        <dbReference type="SAM" id="Phobius"/>
    </source>
</evidence>
<dbReference type="RefSeq" id="WP_247242180.1">
    <property type="nucleotide sequence ID" value="NZ_JALJRA010000001.1"/>
</dbReference>
<feature type="transmembrane region" description="Helical" evidence="1">
    <location>
        <begin position="215"/>
        <end position="233"/>
    </location>
</feature>
<gene>
    <name evidence="3" type="ORF">ABID21_000245</name>
</gene>
<feature type="transmembrane region" description="Helical" evidence="1">
    <location>
        <begin position="162"/>
        <end position="180"/>
    </location>
</feature>
<feature type="transmembrane region" description="Helical" evidence="1">
    <location>
        <begin position="186"/>
        <end position="208"/>
    </location>
</feature>
<evidence type="ECO:0000259" key="2">
    <source>
        <dbReference type="Pfam" id="PF01757"/>
    </source>
</evidence>
<dbReference type="Proteomes" id="UP001549031">
    <property type="component" value="Unassembled WGS sequence"/>
</dbReference>
<dbReference type="Pfam" id="PF01757">
    <property type="entry name" value="Acyl_transf_3"/>
    <property type="match status" value="1"/>
</dbReference>
<dbReference type="InterPro" id="IPR002656">
    <property type="entry name" value="Acyl_transf_3_dom"/>
</dbReference>
<feature type="transmembrane region" description="Helical" evidence="1">
    <location>
        <begin position="270"/>
        <end position="291"/>
    </location>
</feature>
<name>A0ABV2H0U3_9HYPH</name>
<sequence>MHLTHPRDISQTRGTLYGIQYLRAFAAAAVVVFHAAERNGLHFNIGAAGVDVFFVVSGFIMMVINARRPAAPMQFLRDRLLRIAPSYWIVTTIMLAGAAAGLFPNLLIEPLHVLGSYLFLPVPSPNGGHLWPVLVQGWTLNYEMFFYLVFAAALLAPSGKQLPLMAGVLLLLVLAGSLTGRDGPLLSFYTQPLILEFAGGAWLGTLWLRGKTFGPLLGTLMIVTALAGFSTIELGGFEFDAWTCGPLAMALVAGVLALEAAKRLPNLPMMAYVGDASYSTYLWHTLALAVVTKAGTHLGLSPLTVAAAGVVAGVLIGVVAYEVVEKPIQSLVKRRRLAPGQALTRPPGH</sequence>
<feature type="domain" description="Acyltransferase 3" evidence="2">
    <location>
        <begin position="17"/>
        <end position="321"/>
    </location>
</feature>
<evidence type="ECO:0000313" key="3">
    <source>
        <dbReference type="EMBL" id="MET3584153.1"/>
    </source>
</evidence>
<keyword evidence="1" id="KW-0472">Membrane</keyword>
<organism evidence="3 4">
    <name type="scientific">Pseudorhizobium tarimense</name>
    <dbReference type="NCBI Taxonomy" id="1079109"/>
    <lineage>
        <taxon>Bacteria</taxon>
        <taxon>Pseudomonadati</taxon>
        <taxon>Pseudomonadota</taxon>
        <taxon>Alphaproteobacteria</taxon>
        <taxon>Hyphomicrobiales</taxon>
        <taxon>Rhizobiaceae</taxon>
        <taxon>Rhizobium/Agrobacterium group</taxon>
        <taxon>Pseudorhizobium</taxon>
    </lineage>
</organism>
<feature type="transmembrane region" description="Helical" evidence="1">
    <location>
        <begin position="303"/>
        <end position="324"/>
    </location>
</feature>
<feature type="transmembrane region" description="Helical" evidence="1">
    <location>
        <begin position="239"/>
        <end position="258"/>
    </location>
</feature>
<comment type="caution">
    <text evidence="3">The sequence shown here is derived from an EMBL/GenBank/DDBJ whole genome shotgun (WGS) entry which is preliminary data.</text>
</comment>
<feature type="transmembrane region" description="Helical" evidence="1">
    <location>
        <begin position="21"/>
        <end position="37"/>
    </location>
</feature>
<accession>A0ABV2H0U3</accession>
<dbReference type="EMBL" id="JBEPLJ010000001">
    <property type="protein sequence ID" value="MET3584153.1"/>
    <property type="molecule type" value="Genomic_DNA"/>
</dbReference>
<feature type="transmembrane region" description="Helical" evidence="1">
    <location>
        <begin position="43"/>
        <end position="66"/>
    </location>
</feature>
<feature type="transmembrane region" description="Helical" evidence="1">
    <location>
        <begin position="128"/>
        <end position="155"/>
    </location>
</feature>
<evidence type="ECO:0000313" key="4">
    <source>
        <dbReference type="Proteomes" id="UP001549031"/>
    </source>
</evidence>
<dbReference type="PANTHER" id="PTHR23028:SF131">
    <property type="entry name" value="BLR2367 PROTEIN"/>
    <property type="match status" value="1"/>
</dbReference>
<keyword evidence="1" id="KW-1133">Transmembrane helix</keyword>
<proteinExistence type="predicted"/>
<feature type="transmembrane region" description="Helical" evidence="1">
    <location>
        <begin position="87"/>
        <end position="108"/>
    </location>
</feature>